<keyword evidence="3" id="KW-0560">Oxidoreductase</keyword>
<evidence type="ECO:0000256" key="1">
    <source>
        <dbReference type="ARBA" id="ARBA00005086"/>
    </source>
</evidence>
<dbReference type="InterPro" id="IPR006176">
    <property type="entry name" value="3-OHacyl-CoA_DH_NAD-bd"/>
</dbReference>
<keyword evidence="7" id="KW-1185">Reference proteome</keyword>
<reference evidence="6 7" key="1">
    <citation type="submission" date="2019-07" db="EMBL/GenBank/DDBJ databases">
        <title>Whole genome shotgun sequence of Aneurinibacillus danicus NBRC 102444.</title>
        <authorList>
            <person name="Hosoyama A."/>
            <person name="Uohara A."/>
            <person name="Ohji S."/>
            <person name="Ichikawa N."/>
        </authorList>
    </citation>
    <scope>NUCLEOTIDE SEQUENCE [LARGE SCALE GENOMIC DNA]</scope>
    <source>
        <strain evidence="6 7">NBRC 102444</strain>
    </source>
</reference>
<dbReference type="GO" id="GO:0016616">
    <property type="term" value="F:oxidoreductase activity, acting on the CH-OH group of donors, NAD or NADP as acceptor"/>
    <property type="evidence" value="ECO:0007669"/>
    <property type="project" value="InterPro"/>
</dbReference>
<evidence type="ECO:0008006" key="8">
    <source>
        <dbReference type="Google" id="ProtNLM"/>
    </source>
</evidence>
<dbReference type="SUPFAM" id="SSF48179">
    <property type="entry name" value="6-phosphogluconate dehydrogenase C-terminal domain-like"/>
    <property type="match status" value="1"/>
</dbReference>
<accession>A0A511V8T0</accession>
<dbReference type="Pfam" id="PF02737">
    <property type="entry name" value="3HCDH_N"/>
    <property type="match status" value="1"/>
</dbReference>
<dbReference type="InterPro" id="IPR008927">
    <property type="entry name" value="6-PGluconate_DH-like_C_sf"/>
</dbReference>
<comment type="similarity">
    <text evidence="2">Belongs to the 3-hydroxyacyl-CoA dehydrogenase family.</text>
</comment>
<evidence type="ECO:0000259" key="5">
    <source>
        <dbReference type="Pfam" id="PF02737"/>
    </source>
</evidence>
<dbReference type="GO" id="GO:0070403">
    <property type="term" value="F:NAD+ binding"/>
    <property type="evidence" value="ECO:0007669"/>
    <property type="project" value="InterPro"/>
</dbReference>
<dbReference type="PANTHER" id="PTHR48075:SF5">
    <property type="entry name" value="3-HYDROXYBUTYRYL-COA DEHYDROGENASE"/>
    <property type="match status" value="1"/>
</dbReference>
<dbReference type="Proteomes" id="UP000321157">
    <property type="component" value="Unassembled WGS sequence"/>
</dbReference>
<evidence type="ECO:0000313" key="7">
    <source>
        <dbReference type="Proteomes" id="UP000321157"/>
    </source>
</evidence>
<dbReference type="EMBL" id="BJXX01000127">
    <property type="protein sequence ID" value="GEN35336.1"/>
    <property type="molecule type" value="Genomic_DNA"/>
</dbReference>
<name>A0A511V8T0_9BACL</name>
<evidence type="ECO:0000313" key="6">
    <source>
        <dbReference type="EMBL" id="GEN35336.1"/>
    </source>
</evidence>
<evidence type="ECO:0000256" key="2">
    <source>
        <dbReference type="ARBA" id="ARBA00009463"/>
    </source>
</evidence>
<feature type="domain" description="3-hydroxyacyl-CoA dehydrogenase C-terminal" evidence="4">
    <location>
        <begin position="48"/>
        <end position="79"/>
    </location>
</feature>
<protein>
    <recommendedName>
        <fullName evidence="8">3-hydroxyacyl-CoA dehydrogenase NAD binding domain-containing protein</fullName>
    </recommendedName>
</protein>
<dbReference type="Gene3D" id="1.10.1040.10">
    <property type="entry name" value="N-(1-d-carboxylethyl)-l-norvaline Dehydrogenase, domain 2"/>
    <property type="match status" value="1"/>
</dbReference>
<dbReference type="InterPro" id="IPR006108">
    <property type="entry name" value="3HC_DH_C"/>
</dbReference>
<evidence type="ECO:0000256" key="3">
    <source>
        <dbReference type="ARBA" id="ARBA00023002"/>
    </source>
</evidence>
<dbReference type="InterPro" id="IPR013328">
    <property type="entry name" value="6PGD_dom2"/>
</dbReference>
<comment type="caution">
    <text evidence="6">The sequence shown here is derived from an EMBL/GenBank/DDBJ whole genome shotgun (WGS) entry which is preliminary data.</text>
</comment>
<organism evidence="6 7">
    <name type="scientific">Aneurinibacillus danicus</name>
    <dbReference type="NCBI Taxonomy" id="267746"/>
    <lineage>
        <taxon>Bacteria</taxon>
        <taxon>Bacillati</taxon>
        <taxon>Bacillota</taxon>
        <taxon>Bacilli</taxon>
        <taxon>Bacillales</taxon>
        <taxon>Paenibacillaceae</taxon>
        <taxon>Aneurinibacillus group</taxon>
        <taxon>Aneurinibacillus</taxon>
    </lineage>
</organism>
<gene>
    <name evidence="6" type="ORF">ADA01nite_27960</name>
</gene>
<evidence type="ECO:0000259" key="4">
    <source>
        <dbReference type="Pfam" id="PF00725"/>
    </source>
</evidence>
<dbReference type="InterPro" id="IPR036291">
    <property type="entry name" value="NAD(P)-bd_dom_sf"/>
</dbReference>
<dbReference type="Pfam" id="PF00725">
    <property type="entry name" value="3HCDH"/>
    <property type="match status" value="1"/>
</dbReference>
<dbReference type="GO" id="GO:0006631">
    <property type="term" value="P:fatty acid metabolic process"/>
    <property type="evidence" value="ECO:0007669"/>
    <property type="project" value="InterPro"/>
</dbReference>
<feature type="domain" description="3-hydroxyacyl-CoA dehydrogenase NAD binding" evidence="5">
    <location>
        <begin position="1"/>
        <end position="45"/>
    </location>
</feature>
<dbReference type="SUPFAM" id="SSF51735">
    <property type="entry name" value="NAD(P)-binding Rossmann-fold domains"/>
    <property type="match status" value="1"/>
</dbReference>
<dbReference type="AlphaFoldDB" id="A0A511V8T0"/>
<proteinExistence type="inferred from homology"/>
<sequence>MHFFSPVPVMNLLEIVRSLTTSDETIEQMKAVGERLGKTIIVANDYPGFTVNRVLVPMLNEAIYLVMEGNTPEEIDQGMM</sequence>
<comment type="pathway">
    <text evidence="1">Lipid metabolism; butanoate metabolism.</text>
</comment>
<dbReference type="PANTHER" id="PTHR48075">
    <property type="entry name" value="3-HYDROXYACYL-COA DEHYDROGENASE FAMILY PROTEIN"/>
    <property type="match status" value="1"/>
</dbReference>
<dbReference type="Gene3D" id="3.40.50.720">
    <property type="entry name" value="NAD(P)-binding Rossmann-like Domain"/>
    <property type="match status" value="1"/>
</dbReference>